<dbReference type="InterPro" id="IPR000944">
    <property type="entry name" value="Tscrpt_reg_Rrf2"/>
</dbReference>
<dbReference type="PANTHER" id="PTHR33221">
    <property type="entry name" value="WINGED HELIX-TURN-HELIX TRANSCRIPTIONAL REGULATOR, RRF2 FAMILY"/>
    <property type="match status" value="1"/>
</dbReference>
<dbReference type="GO" id="GO:0003700">
    <property type="term" value="F:DNA-binding transcription factor activity"/>
    <property type="evidence" value="ECO:0007669"/>
    <property type="project" value="TreeGrafter"/>
</dbReference>
<name>A0A7W8FYM3_9GAMM</name>
<proteinExistence type="predicted"/>
<dbReference type="NCBIfam" id="TIGR02944">
    <property type="entry name" value="suf_reg_Xantho"/>
    <property type="match status" value="1"/>
</dbReference>
<organism evidence="1 2">
    <name type="scientific">Chiayiivirga flava</name>
    <dbReference type="NCBI Taxonomy" id="659595"/>
    <lineage>
        <taxon>Bacteria</taxon>
        <taxon>Pseudomonadati</taxon>
        <taxon>Pseudomonadota</taxon>
        <taxon>Gammaproteobacteria</taxon>
        <taxon>Lysobacterales</taxon>
        <taxon>Lysobacteraceae</taxon>
        <taxon>Chiayiivirga</taxon>
    </lineage>
</organism>
<dbReference type="GO" id="GO:0005829">
    <property type="term" value="C:cytosol"/>
    <property type="evidence" value="ECO:0007669"/>
    <property type="project" value="TreeGrafter"/>
</dbReference>
<accession>A0A7W8FYM3</accession>
<evidence type="ECO:0000313" key="1">
    <source>
        <dbReference type="EMBL" id="MBB5207276.1"/>
    </source>
</evidence>
<dbReference type="AlphaFoldDB" id="A0A7W8FYM3"/>
<dbReference type="SUPFAM" id="SSF46785">
    <property type="entry name" value="Winged helix' DNA-binding domain"/>
    <property type="match status" value="1"/>
</dbReference>
<dbReference type="PROSITE" id="PS51197">
    <property type="entry name" value="HTH_RRF2_2"/>
    <property type="match status" value="1"/>
</dbReference>
<gene>
    <name evidence="1" type="ORF">HNQ52_000792</name>
</gene>
<dbReference type="InterPro" id="IPR036390">
    <property type="entry name" value="WH_DNA-bd_sf"/>
</dbReference>
<dbReference type="Proteomes" id="UP000521199">
    <property type="component" value="Unassembled WGS sequence"/>
</dbReference>
<protein>
    <submittedName>
        <fullName evidence="1">FeS assembly SUF system regulator</fullName>
    </submittedName>
</protein>
<dbReference type="Pfam" id="PF02082">
    <property type="entry name" value="Rrf2"/>
    <property type="match status" value="1"/>
</dbReference>
<dbReference type="Gene3D" id="1.10.10.10">
    <property type="entry name" value="Winged helix-like DNA-binding domain superfamily/Winged helix DNA-binding domain"/>
    <property type="match status" value="1"/>
</dbReference>
<evidence type="ECO:0000313" key="2">
    <source>
        <dbReference type="Proteomes" id="UP000521199"/>
    </source>
</evidence>
<reference evidence="1 2" key="1">
    <citation type="submission" date="2020-08" db="EMBL/GenBank/DDBJ databases">
        <title>Genomic Encyclopedia of Type Strains, Phase IV (KMG-IV): sequencing the most valuable type-strain genomes for metagenomic binning, comparative biology and taxonomic classification.</title>
        <authorList>
            <person name="Goeker M."/>
        </authorList>
    </citation>
    <scope>NUCLEOTIDE SEQUENCE [LARGE SCALE GENOMIC DNA]</scope>
    <source>
        <strain evidence="1 2">DSM 24163</strain>
    </source>
</reference>
<dbReference type="PANTHER" id="PTHR33221:SF2">
    <property type="entry name" value="TRANSCRIPTIONAL REGULATOR"/>
    <property type="match status" value="1"/>
</dbReference>
<dbReference type="RefSeq" id="WP_183959791.1">
    <property type="nucleotide sequence ID" value="NZ_JACHHP010000001.1"/>
</dbReference>
<comment type="caution">
    <text evidence="1">The sequence shown here is derived from an EMBL/GenBank/DDBJ whole genome shotgun (WGS) entry which is preliminary data.</text>
</comment>
<dbReference type="NCBIfam" id="TIGR00738">
    <property type="entry name" value="rrf2_super"/>
    <property type="match status" value="1"/>
</dbReference>
<dbReference type="InterPro" id="IPR014290">
    <property type="entry name" value="SUF_FeS_clus_asmbl_reg"/>
</dbReference>
<sequence length="151" mass="16588">MLRVTRLTDYATLLLTVLAARPQDVLSASQLAEQTRLELTTVSKVLKPLAQVGLIDGLRGVNGGYRLAREASDIRLIDIVEAMEGPIEMTECSGEHSRCEQQPHCGLTPHWRRVNDVIADALRDVTLAQLLAPASRMTLPPRRIAARLATV</sequence>
<keyword evidence="2" id="KW-1185">Reference proteome</keyword>
<dbReference type="EMBL" id="JACHHP010000001">
    <property type="protein sequence ID" value="MBB5207276.1"/>
    <property type="molecule type" value="Genomic_DNA"/>
</dbReference>
<dbReference type="InterPro" id="IPR036388">
    <property type="entry name" value="WH-like_DNA-bd_sf"/>
</dbReference>